<proteinExistence type="predicted"/>
<dbReference type="RefSeq" id="WP_106297937.1">
    <property type="nucleotide sequence ID" value="NZ_PVTI01000016.1"/>
</dbReference>
<evidence type="ECO:0000313" key="3">
    <source>
        <dbReference type="Proteomes" id="UP000237822"/>
    </source>
</evidence>
<dbReference type="InterPro" id="IPR028037">
    <property type="entry name" value="Antitoxin_Rv0909/MT0933"/>
</dbReference>
<evidence type="ECO:0000313" key="2">
    <source>
        <dbReference type="EMBL" id="PRY57139.1"/>
    </source>
</evidence>
<gene>
    <name evidence="2" type="ORF">BCF74_11661</name>
</gene>
<feature type="region of interest" description="Disordered" evidence="1">
    <location>
        <begin position="39"/>
        <end position="98"/>
    </location>
</feature>
<dbReference type="AlphaFoldDB" id="A0A2T0UGS4"/>
<protein>
    <submittedName>
        <fullName evidence="2">Antitoxin protein of toxin-antitoxin system</fullName>
    </submittedName>
</protein>
<name>A0A2T0UGS4_9MICO</name>
<feature type="compositionally biased region" description="Low complexity" evidence="1">
    <location>
        <begin position="72"/>
        <end position="87"/>
    </location>
</feature>
<dbReference type="Pfam" id="PF14013">
    <property type="entry name" value="MT0933_antitox"/>
    <property type="match status" value="1"/>
</dbReference>
<comment type="caution">
    <text evidence="2">The sequence shown here is derived from an EMBL/GenBank/DDBJ whole genome shotgun (WGS) entry which is preliminary data.</text>
</comment>
<accession>A0A2T0UGS4</accession>
<keyword evidence="3" id="KW-1185">Reference proteome</keyword>
<sequence>MARLGKLGALAGAAAAAKKYIQENPEKADQYLGKAADFANKRTKGKYSRQIDSASGKARDAVIGKNRGVGGAAPQPGQPGTNPNDPQAPGGAPRAGSW</sequence>
<dbReference type="EMBL" id="PVTI01000016">
    <property type="protein sequence ID" value="PRY57139.1"/>
    <property type="molecule type" value="Genomic_DNA"/>
</dbReference>
<dbReference type="OrthoDB" id="5125103at2"/>
<organism evidence="2 3">
    <name type="scientific">Knoellia remsis</name>
    <dbReference type="NCBI Taxonomy" id="407159"/>
    <lineage>
        <taxon>Bacteria</taxon>
        <taxon>Bacillati</taxon>
        <taxon>Actinomycetota</taxon>
        <taxon>Actinomycetes</taxon>
        <taxon>Micrococcales</taxon>
        <taxon>Intrasporangiaceae</taxon>
        <taxon>Knoellia</taxon>
    </lineage>
</organism>
<reference evidence="2 3" key="1">
    <citation type="submission" date="2018-03" db="EMBL/GenBank/DDBJ databases">
        <title>Genomic Encyclopedia of Archaeal and Bacterial Type Strains, Phase II (KMG-II): from individual species to whole genera.</title>
        <authorList>
            <person name="Goeker M."/>
        </authorList>
    </citation>
    <scope>NUCLEOTIDE SEQUENCE [LARGE SCALE GENOMIC DNA]</scope>
    <source>
        <strain evidence="2 3">ATCC BAA-1496</strain>
    </source>
</reference>
<evidence type="ECO:0000256" key="1">
    <source>
        <dbReference type="SAM" id="MobiDB-lite"/>
    </source>
</evidence>
<dbReference type="Proteomes" id="UP000237822">
    <property type="component" value="Unassembled WGS sequence"/>
</dbReference>